<dbReference type="EMBL" id="BAABFA010000007">
    <property type="protein sequence ID" value="GAA4462128.1"/>
    <property type="molecule type" value="Genomic_DNA"/>
</dbReference>
<accession>A0ABP8N976</accession>
<evidence type="ECO:0000313" key="1">
    <source>
        <dbReference type="EMBL" id="GAA4462128.1"/>
    </source>
</evidence>
<organism evidence="1 2">
    <name type="scientific">Nemorincola caseinilytica</name>
    <dbReference type="NCBI Taxonomy" id="2054315"/>
    <lineage>
        <taxon>Bacteria</taxon>
        <taxon>Pseudomonadati</taxon>
        <taxon>Bacteroidota</taxon>
        <taxon>Chitinophagia</taxon>
        <taxon>Chitinophagales</taxon>
        <taxon>Chitinophagaceae</taxon>
        <taxon>Nemorincola</taxon>
    </lineage>
</organism>
<reference evidence="2" key="1">
    <citation type="journal article" date="2019" name="Int. J. Syst. Evol. Microbiol.">
        <title>The Global Catalogue of Microorganisms (GCM) 10K type strain sequencing project: providing services to taxonomists for standard genome sequencing and annotation.</title>
        <authorList>
            <consortium name="The Broad Institute Genomics Platform"/>
            <consortium name="The Broad Institute Genome Sequencing Center for Infectious Disease"/>
            <person name="Wu L."/>
            <person name="Ma J."/>
        </authorList>
    </citation>
    <scope>NUCLEOTIDE SEQUENCE [LARGE SCALE GENOMIC DNA]</scope>
    <source>
        <strain evidence="2">JCM 32105</strain>
    </source>
</reference>
<protein>
    <recommendedName>
        <fullName evidence="3">Universal stress protein</fullName>
    </recommendedName>
</protein>
<proteinExistence type="predicted"/>
<sequence>MKNVLIPSDLTPVSAELAGRVARAIDDRVNIFLFHAFDIPDSLVDAMVRMGGGGHYGFITEELRLKCRKVKKQTGNIDNISFGIMYGSTDVAFRNYAEANRIDLIALPEGYRFIPLVRDSVNPLRMFKRSGIEIMTDLRPVTSPVTATAKEVAEVGTI</sequence>
<evidence type="ECO:0008006" key="3">
    <source>
        <dbReference type="Google" id="ProtNLM"/>
    </source>
</evidence>
<evidence type="ECO:0000313" key="2">
    <source>
        <dbReference type="Proteomes" id="UP001500067"/>
    </source>
</evidence>
<name>A0ABP8N976_9BACT</name>
<keyword evidence="2" id="KW-1185">Reference proteome</keyword>
<dbReference type="Proteomes" id="UP001500067">
    <property type="component" value="Unassembled WGS sequence"/>
</dbReference>
<gene>
    <name evidence="1" type="ORF">GCM10023093_08080</name>
</gene>
<dbReference type="RefSeq" id="WP_345078929.1">
    <property type="nucleotide sequence ID" value="NZ_BAABFA010000007.1"/>
</dbReference>
<comment type="caution">
    <text evidence="1">The sequence shown here is derived from an EMBL/GenBank/DDBJ whole genome shotgun (WGS) entry which is preliminary data.</text>
</comment>